<gene>
    <name evidence="2" type="ORF">M569_12074</name>
</gene>
<dbReference type="PROSITE" id="PS51038">
    <property type="entry name" value="BAH"/>
    <property type="match status" value="1"/>
</dbReference>
<sequence>FYDSFSYDGVEYRLHDSVYMYNGRDKEPFVGKIIKAWENLNKIKLVKIHWYFRPSEIAYYLKDEDVLENELFFASGEGRGLANINPLEAIAGKCNVVCISKDDRNPQPTTEEIQMADYVFYRVFDVQKLTVSDRIKDTVGGIEVKFVFNDEALLNRLRRSDTPQ</sequence>
<dbReference type="OrthoDB" id="1896853at2759"/>
<dbReference type="GO" id="GO:0003723">
    <property type="term" value="F:RNA binding"/>
    <property type="evidence" value="ECO:0007669"/>
    <property type="project" value="TreeGrafter"/>
</dbReference>
<dbReference type="GO" id="GO:0003682">
    <property type="term" value="F:chromatin binding"/>
    <property type="evidence" value="ECO:0007669"/>
    <property type="project" value="InterPro"/>
</dbReference>
<proteinExistence type="predicted"/>
<evidence type="ECO:0000313" key="2">
    <source>
        <dbReference type="EMBL" id="EPS62715.1"/>
    </source>
</evidence>
<dbReference type="InterPro" id="IPR043151">
    <property type="entry name" value="BAH_sf"/>
</dbReference>
<keyword evidence="3" id="KW-1185">Reference proteome</keyword>
<feature type="non-terminal residue" evidence="2">
    <location>
        <position position="1"/>
    </location>
</feature>
<dbReference type="EMBL" id="AUSU01005960">
    <property type="protein sequence ID" value="EPS62715.1"/>
    <property type="molecule type" value="Genomic_DNA"/>
</dbReference>
<reference evidence="2 3" key="1">
    <citation type="journal article" date="2013" name="BMC Genomics">
        <title>The miniature genome of a carnivorous plant Genlisea aurea contains a low number of genes and short non-coding sequences.</title>
        <authorList>
            <person name="Leushkin E.V."/>
            <person name="Sutormin R.A."/>
            <person name="Nabieva E.R."/>
            <person name="Penin A.A."/>
            <person name="Kondrashov A.S."/>
            <person name="Logacheva M.D."/>
        </authorList>
    </citation>
    <scope>NUCLEOTIDE SEQUENCE [LARGE SCALE GENOMIC DNA]</scope>
</reference>
<dbReference type="AlphaFoldDB" id="S8C7F6"/>
<feature type="non-terminal residue" evidence="2">
    <location>
        <position position="164"/>
    </location>
</feature>
<accession>S8C7F6</accession>
<protein>
    <recommendedName>
        <fullName evidence="1">BAH domain-containing protein</fullName>
    </recommendedName>
</protein>
<dbReference type="FunFam" id="2.30.30.490:FF:000017">
    <property type="entry name" value="Bromo-adjacent homology (BAH) domain-containing protein"/>
    <property type="match status" value="1"/>
</dbReference>
<dbReference type="InterPro" id="IPR001025">
    <property type="entry name" value="BAH_dom"/>
</dbReference>
<comment type="caution">
    <text evidence="2">The sequence shown here is derived from an EMBL/GenBank/DDBJ whole genome shotgun (WGS) entry which is preliminary data.</text>
</comment>
<evidence type="ECO:0000259" key="1">
    <source>
        <dbReference type="PROSITE" id="PS51038"/>
    </source>
</evidence>
<dbReference type="PANTHER" id="PTHR47073">
    <property type="entry name" value="PROTEIN ANTI-SILENCING 1"/>
    <property type="match status" value="1"/>
</dbReference>
<dbReference type="Gene3D" id="2.30.30.490">
    <property type="match status" value="1"/>
</dbReference>
<feature type="domain" description="BAH" evidence="1">
    <location>
        <begin position="10"/>
        <end position="135"/>
    </location>
</feature>
<dbReference type="Proteomes" id="UP000015453">
    <property type="component" value="Unassembled WGS sequence"/>
</dbReference>
<dbReference type="SMART" id="SM00439">
    <property type="entry name" value="BAH"/>
    <property type="match status" value="1"/>
</dbReference>
<dbReference type="PANTHER" id="PTHR47073:SF2">
    <property type="entry name" value="PROTEIN ANTI-SILENCING 1"/>
    <property type="match status" value="1"/>
</dbReference>
<evidence type="ECO:0000313" key="3">
    <source>
        <dbReference type="Proteomes" id="UP000015453"/>
    </source>
</evidence>
<dbReference type="Pfam" id="PF01426">
    <property type="entry name" value="BAH"/>
    <property type="match status" value="1"/>
</dbReference>
<name>S8C7F6_9LAMI</name>
<organism evidence="2 3">
    <name type="scientific">Genlisea aurea</name>
    <dbReference type="NCBI Taxonomy" id="192259"/>
    <lineage>
        <taxon>Eukaryota</taxon>
        <taxon>Viridiplantae</taxon>
        <taxon>Streptophyta</taxon>
        <taxon>Embryophyta</taxon>
        <taxon>Tracheophyta</taxon>
        <taxon>Spermatophyta</taxon>
        <taxon>Magnoliopsida</taxon>
        <taxon>eudicotyledons</taxon>
        <taxon>Gunneridae</taxon>
        <taxon>Pentapetalae</taxon>
        <taxon>asterids</taxon>
        <taxon>lamiids</taxon>
        <taxon>Lamiales</taxon>
        <taxon>Lentibulariaceae</taxon>
        <taxon>Genlisea</taxon>
    </lineage>
</organism>